<evidence type="ECO:0000313" key="1">
    <source>
        <dbReference type="EMBL" id="CAG8461483.1"/>
    </source>
</evidence>
<proteinExistence type="predicted"/>
<dbReference type="EMBL" id="CAJVPU010000763">
    <property type="protein sequence ID" value="CAG8461483.1"/>
    <property type="molecule type" value="Genomic_DNA"/>
</dbReference>
<feature type="non-terminal residue" evidence="1">
    <location>
        <position position="1"/>
    </location>
</feature>
<reference evidence="1" key="1">
    <citation type="submission" date="2021-06" db="EMBL/GenBank/DDBJ databases">
        <authorList>
            <person name="Kallberg Y."/>
            <person name="Tangrot J."/>
            <person name="Rosling A."/>
        </authorList>
    </citation>
    <scope>NUCLEOTIDE SEQUENCE</scope>
    <source>
        <strain evidence="1">IL203A</strain>
    </source>
</reference>
<protein>
    <submittedName>
        <fullName evidence="1">9880_t:CDS:1</fullName>
    </submittedName>
</protein>
<evidence type="ECO:0000313" key="2">
    <source>
        <dbReference type="Proteomes" id="UP000789702"/>
    </source>
</evidence>
<comment type="caution">
    <text evidence="1">The sequence shown here is derived from an EMBL/GenBank/DDBJ whole genome shotgun (WGS) entry which is preliminary data.</text>
</comment>
<name>A0ACA9KAB6_9GLOM</name>
<accession>A0ACA9KAB6</accession>
<dbReference type="Proteomes" id="UP000789702">
    <property type="component" value="Unassembled WGS sequence"/>
</dbReference>
<organism evidence="1 2">
    <name type="scientific">Dentiscutata heterogama</name>
    <dbReference type="NCBI Taxonomy" id="1316150"/>
    <lineage>
        <taxon>Eukaryota</taxon>
        <taxon>Fungi</taxon>
        <taxon>Fungi incertae sedis</taxon>
        <taxon>Mucoromycota</taxon>
        <taxon>Glomeromycotina</taxon>
        <taxon>Glomeromycetes</taxon>
        <taxon>Diversisporales</taxon>
        <taxon>Gigasporaceae</taxon>
        <taxon>Dentiscutata</taxon>
    </lineage>
</organism>
<gene>
    <name evidence="1" type="ORF">DHETER_LOCUS1302</name>
</gene>
<keyword evidence="2" id="KW-1185">Reference proteome</keyword>
<sequence>KSVWENYELSTLTTSGKVGGSTHGLMCSQPTNIMKIFARLRYRIGVEMDEIGISLLRQVFNVMDDAEIWIYFNSLAFFRVRVINKSEVDFGATLQILALSMTFNNKQMLCSFFLTLITNANWMHSIKSSILGNLLVSSNF</sequence>